<dbReference type="EMBL" id="QXFY01011525">
    <property type="protein sequence ID" value="KAE9260051.1"/>
    <property type="molecule type" value="Genomic_DNA"/>
</dbReference>
<gene>
    <name evidence="2" type="ORF">PF008_g33209</name>
</gene>
<feature type="signal peptide" evidence="1">
    <location>
        <begin position="1"/>
        <end position="23"/>
    </location>
</feature>
<dbReference type="Proteomes" id="UP000486351">
    <property type="component" value="Unassembled WGS sequence"/>
</dbReference>
<sequence>MGKRRSAGNCLFCLYLPYFFLQAHPPFHFGWETLQVAWEMVYSHTCKCRQNTKNT</sequence>
<accession>A0A6G0PXP1</accession>
<evidence type="ECO:0000256" key="1">
    <source>
        <dbReference type="SAM" id="SignalP"/>
    </source>
</evidence>
<evidence type="ECO:0000313" key="2">
    <source>
        <dbReference type="EMBL" id="KAE9260051.1"/>
    </source>
</evidence>
<dbReference type="AlphaFoldDB" id="A0A6G0PXP1"/>
<evidence type="ECO:0000313" key="3">
    <source>
        <dbReference type="Proteomes" id="UP000486351"/>
    </source>
</evidence>
<reference evidence="2 3" key="1">
    <citation type="submission" date="2018-09" db="EMBL/GenBank/DDBJ databases">
        <title>Genomic investigation of the strawberry pathogen Phytophthora fragariae indicates pathogenicity is determined by transcriptional variation in three key races.</title>
        <authorList>
            <person name="Adams T.M."/>
            <person name="Armitage A.D."/>
            <person name="Sobczyk M.K."/>
            <person name="Bates H.J."/>
            <person name="Dunwell J.M."/>
            <person name="Nellist C.F."/>
            <person name="Harrison R.J."/>
        </authorList>
    </citation>
    <scope>NUCLEOTIDE SEQUENCE [LARGE SCALE GENOMIC DNA]</scope>
    <source>
        <strain evidence="2 3">NOV-77</strain>
    </source>
</reference>
<protein>
    <submittedName>
        <fullName evidence="2">Uncharacterized protein</fullName>
    </submittedName>
</protein>
<feature type="chain" id="PRO_5026304770" evidence="1">
    <location>
        <begin position="24"/>
        <end position="55"/>
    </location>
</feature>
<organism evidence="2 3">
    <name type="scientific">Phytophthora fragariae</name>
    <dbReference type="NCBI Taxonomy" id="53985"/>
    <lineage>
        <taxon>Eukaryota</taxon>
        <taxon>Sar</taxon>
        <taxon>Stramenopiles</taxon>
        <taxon>Oomycota</taxon>
        <taxon>Peronosporomycetes</taxon>
        <taxon>Peronosporales</taxon>
        <taxon>Peronosporaceae</taxon>
        <taxon>Phytophthora</taxon>
    </lineage>
</organism>
<proteinExistence type="predicted"/>
<name>A0A6G0PXP1_9STRA</name>
<keyword evidence="1" id="KW-0732">Signal</keyword>
<comment type="caution">
    <text evidence="2">The sequence shown here is derived from an EMBL/GenBank/DDBJ whole genome shotgun (WGS) entry which is preliminary data.</text>
</comment>